<evidence type="ECO:0000313" key="2">
    <source>
        <dbReference type="EMBL" id="KAK3898699.1"/>
    </source>
</evidence>
<proteinExistence type="predicted"/>
<feature type="compositionally biased region" description="Low complexity" evidence="1">
    <location>
        <begin position="28"/>
        <end position="41"/>
    </location>
</feature>
<gene>
    <name evidence="2" type="ORF">C8A05DRAFT_37714</name>
</gene>
<dbReference type="AlphaFoldDB" id="A0AAN6RQ47"/>
<feature type="compositionally biased region" description="Basic and acidic residues" evidence="1">
    <location>
        <begin position="141"/>
        <end position="154"/>
    </location>
</feature>
<name>A0AAN6RQ47_9PEZI</name>
<dbReference type="EMBL" id="MU855895">
    <property type="protein sequence ID" value="KAK3898699.1"/>
    <property type="molecule type" value="Genomic_DNA"/>
</dbReference>
<evidence type="ECO:0000313" key="3">
    <source>
        <dbReference type="Proteomes" id="UP001303889"/>
    </source>
</evidence>
<protein>
    <submittedName>
        <fullName evidence="2">Uncharacterized protein</fullName>
    </submittedName>
</protein>
<organism evidence="2 3">
    <name type="scientific">Staphylotrichum tortipilum</name>
    <dbReference type="NCBI Taxonomy" id="2831512"/>
    <lineage>
        <taxon>Eukaryota</taxon>
        <taxon>Fungi</taxon>
        <taxon>Dikarya</taxon>
        <taxon>Ascomycota</taxon>
        <taxon>Pezizomycotina</taxon>
        <taxon>Sordariomycetes</taxon>
        <taxon>Sordariomycetidae</taxon>
        <taxon>Sordariales</taxon>
        <taxon>Chaetomiaceae</taxon>
        <taxon>Staphylotrichum</taxon>
    </lineage>
</organism>
<comment type="caution">
    <text evidence="2">The sequence shown here is derived from an EMBL/GenBank/DDBJ whole genome shotgun (WGS) entry which is preliminary data.</text>
</comment>
<evidence type="ECO:0000256" key="1">
    <source>
        <dbReference type="SAM" id="MobiDB-lite"/>
    </source>
</evidence>
<accession>A0AAN6RQ47</accession>
<dbReference type="Proteomes" id="UP001303889">
    <property type="component" value="Unassembled WGS sequence"/>
</dbReference>
<feature type="region of interest" description="Disordered" evidence="1">
    <location>
        <begin position="122"/>
        <end position="154"/>
    </location>
</feature>
<reference evidence="2" key="1">
    <citation type="journal article" date="2023" name="Mol. Phylogenet. Evol.">
        <title>Genome-scale phylogeny and comparative genomics of the fungal order Sordariales.</title>
        <authorList>
            <person name="Hensen N."/>
            <person name="Bonometti L."/>
            <person name="Westerberg I."/>
            <person name="Brannstrom I.O."/>
            <person name="Guillou S."/>
            <person name="Cros-Aarteil S."/>
            <person name="Calhoun S."/>
            <person name="Haridas S."/>
            <person name="Kuo A."/>
            <person name="Mondo S."/>
            <person name="Pangilinan J."/>
            <person name="Riley R."/>
            <person name="LaButti K."/>
            <person name="Andreopoulos B."/>
            <person name="Lipzen A."/>
            <person name="Chen C."/>
            <person name="Yan M."/>
            <person name="Daum C."/>
            <person name="Ng V."/>
            <person name="Clum A."/>
            <person name="Steindorff A."/>
            <person name="Ohm R.A."/>
            <person name="Martin F."/>
            <person name="Silar P."/>
            <person name="Natvig D.O."/>
            <person name="Lalanne C."/>
            <person name="Gautier V."/>
            <person name="Ament-Velasquez S.L."/>
            <person name="Kruys A."/>
            <person name="Hutchinson M.I."/>
            <person name="Powell A.J."/>
            <person name="Barry K."/>
            <person name="Miller A.N."/>
            <person name="Grigoriev I.V."/>
            <person name="Debuchy R."/>
            <person name="Gladieux P."/>
            <person name="Hiltunen Thoren M."/>
            <person name="Johannesson H."/>
        </authorList>
    </citation>
    <scope>NUCLEOTIDE SEQUENCE</scope>
    <source>
        <strain evidence="2">CBS 103.79</strain>
    </source>
</reference>
<keyword evidence="3" id="KW-1185">Reference proteome</keyword>
<feature type="region of interest" description="Disordered" evidence="1">
    <location>
        <begin position="18"/>
        <end position="41"/>
    </location>
</feature>
<reference evidence="2" key="2">
    <citation type="submission" date="2023-05" db="EMBL/GenBank/DDBJ databases">
        <authorList>
            <consortium name="Lawrence Berkeley National Laboratory"/>
            <person name="Steindorff A."/>
            <person name="Hensen N."/>
            <person name="Bonometti L."/>
            <person name="Westerberg I."/>
            <person name="Brannstrom I.O."/>
            <person name="Guillou S."/>
            <person name="Cros-Aarteil S."/>
            <person name="Calhoun S."/>
            <person name="Haridas S."/>
            <person name="Kuo A."/>
            <person name="Mondo S."/>
            <person name="Pangilinan J."/>
            <person name="Riley R."/>
            <person name="Labutti K."/>
            <person name="Andreopoulos B."/>
            <person name="Lipzen A."/>
            <person name="Chen C."/>
            <person name="Yanf M."/>
            <person name="Daum C."/>
            <person name="Ng V."/>
            <person name="Clum A."/>
            <person name="Ohm R."/>
            <person name="Martin F."/>
            <person name="Silar P."/>
            <person name="Natvig D."/>
            <person name="Lalanne C."/>
            <person name="Gautier V."/>
            <person name="Ament-Velasquez S.L."/>
            <person name="Kruys A."/>
            <person name="Hutchinson M.I."/>
            <person name="Powell A.J."/>
            <person name="Barry K."/>
            <person name="Miller A.N."/>
            <person name="Grigoriev I.V."/>
            <person name="Debuchy R."/>
            <person name="Gladieux P."/>
            <person name="Thoren M.H."/>
            <person name="Johannesson H."/>
        </authorList>
    </citation>
    <scope>NUCLEOTIDE SEQUENCE</scope>
    <source>
        <strain evidence="2">CBS 103.79</strain>
    </source>
</reference>
<sequence length="154" mass="16667">MRRATFALRTTARPLSRCLSTTTMRPFATPTASTPPKSTAPVDDIDLVFDYPSEGQGSYQKQPLETSGLDLHSAMPHHPKAGMKGAGKMEKEMEEMAGGHMYRYIGLGALGLGGLYMMMRRQSAAPPPPAPEQGDLVGAKSADKNMERMLGRGR</sequence>